<dbReference type="InterPro" id="IPR009875">
    <property type="entry name" value="PilZ_domain"/>
</dbReference>
<dbReference type="GO" id="GO:0035438">
    <property type="term" value="F:cyclic-di-GMP binding"/>
    <property type="evidence" value="ECO:0007669"/>
    <property type="project" value="InterPro"/>
</dbReference>
<organism evidence="5 6">
    <name type="scientific">Lichenifustis flavocetrariae</name>
    <dbReference type="NCBI Taxonomy" id="2949735"/>
    <lineage>
        <taxon>Bacteria</taxon>
        <taxon>Pseudomonadati</taxon>
        <taxon>Pseudomonadota</taxon>
        <taxon>Alphaproteobacteria</taxon>
        <taxon>Hyphomicrobiales</taxon>
        <taxon>Lichenihabitantaceae</taxon>
        <taxon>Lichenifustis</taxon>
    </lineage>
</organism>
<dbReference type="Proteomes" id="UP001165667">
    <property type="component" value="Unassembled WGS sequence"/>
</dbReference>
<dbReference type="PRINTS" id="PR00260">
    <property type="entry name" value="CHEMTRNSDUCR"/>
</dbReference>
<dbReference type="AlphaFoldDB" id="A0AA41Z3H7"/>
<dbReference type="InterPro" id="IPR051310">
    <property type="entry name" value="MCP_chemotaxis"/>
</dbReference>
<dbReference type="SUPFAM" id="SSF58104">
    <property type="entry name" value="Methyl-accepting chemotaxis protein (MCP) signaling domain"/>
    <property type="match status" value="1"/>
</dbReference>
<evidence type="ECO:0000313" key="6">
    <source>
        <dbReference type="Proteomes" id="UP001165667"/>
    </source>
</evidence>
<dbReference type="GO" id="GO:0006935">
    <property type="term" value="P:chemotaxis"/>
    <property type="evidence" value="ECO:0007669"/>
    <property type="project" value="UniProtKB-KW"/>
</dbReference>
<feature type="non-terminal residue" evidence="5">
    <location>
        <position position="1"/>
    </location>
</feature>
<dbReference type="PANTHER" id="PTHR43531:SF11">
    <property type="entry name" value="METHYL-ACCEPTING CHEMOTAXIS PROTEIN 3"/>
    <property type="match status" value="1"/>
</dbReference>
<dbReference type="Gene3D" id="2.40.10.220">
    <property type="entry name" value="predicted glycosyltransferase like domains"/>
    <property type="match status" value="1"/>
</dbReference>
<dbReference type="InterPro" id="IPR004089">
    <property type="entry name" value="MCPsignal_dom"/>
</dbReference>
<dbReference type="GO" id="GO:0007165">
    <property type="term" value="P:signal transduction"/>
    <property type="evidence" value="ECO:0007669"/>
    <property type="project" value="UniProtKB-KW"/>
</dbReference>
<evidence type="ECO:0000256" key="2">
    <source>
        <dbReference type="ARBA" id="ARBA00029447"/>
    </source>
</evidence>
<dbReference type="GO" id="GO:0004888">
    <property type="term" value="F:transmembrane signaling receptor activity"/>
    <property type="evidence" value="ECO:0007669"/>
    <property type="project" value="InterPro"/>
</dbReference>
<gene>
    <name evidence="5" type="ORF">M8523_34875</name>
</gene>
<accession>A0AA41Z3H7</accession>
<evidence type="ECO:0000259" key="4">
    <source>
        <dbReference type="PROSITE" id="PS50111"/>
    </source>
</evidence>
<keyword evidence="3" id="KW-0807">Transducer</keyword>
<comment type="caution">
    <text evidence="5">The sequence shown here is derived from an EMBL/GenBank/DDBJ whole genome shotgun (WGS) entry which is preliminary data.</text>
</comment>
<protein>
    <submittedName>
        <fullName evidence="5">Methyl-accepting chemotaxis protein</fullName>
    </submittedName>
</protein>
<reference evidence="5" key="1">
    <citation type="submission" date="2022-05" db="EMBL/GenBank/DDBJ databases">
        <authorList>
            <person name="Pankratov T."/>
        </authorList>
    </citation>
    <scope>NUCLEOTIDE SEQUENCE</scope>
    <source>
        <strain evidence="5">BP6-180914</strain>
    </source>
</reference>
<dbReference type="PANTHER" id="PTHR43531">
    <property type="entry name" value="PROTEIN ICFG"/>
    <property type="match status" value="1"/>
</dbReference>
<dbReference type="SMART" id="SM00283">
    <property type="entry name" value="MA"/>
    <property type="match status" value="1"/>
</dbReference>
<comment type="similarity">
    <text evidence="2">Belongs to the methyl-accepting chemotaxis (MCP) protein family.</text>
</comment>
<dbReference type="RefSeq" id="WP_282589420.1">
    <property type="nucleotide sequence ID" value="NZ_JAMOIM010000087.1"/>
</dbReference>
<evidence type="ECO:0000256" key="3">
    <source>
        <dbReference type="PROSITE-ProRule" id="PRU00284"/>
    </source>
</evidence>
<keyword evidence="1" id="KW-0145">Chemotaxis</keyword>
<dbReference type="Gene3D" id="1.10.287.950">
    <property type="entry name" value="Methyl-accepting chemotaxis protein"/>
    <property type="match status" value="1"/>
</dbReference>
<dbReference type="EMBL" id="JAMOIM010000087">
    <property type="protein sequence ID" value="MCW6513044.1"/>
    <property type="molecule type" value="Genomic_DNA"/>
</dbReference>
<name>A0AA41Z3H7_9HYPH</name>
<evidence type="ECO:0000313" key="5">
    <source>
        <dbReference type="EMBL" id="MCW6513044.1"/>
    </source>
</evidence>
<dbReference type="SUPFAM" id="SSF141371">
    <property type="entry name" value="PilZ domain-like"/>
    <property type="match status" value="1"/>
</dbReference>
<dbReference type="Pfam" id="PF00015">
    <property type="entry name" value="MCPsignal"/>
    <property type="match status" value="1"/>
</dbReference>
<proteinExistence type="inferred from homology"/>
<dbReference type="GO" id="GO:0016020">
    <property type="term" value="C:membrane"/>
    <property type="evidence" value="ECO:0007669"/>
    <property type="project" value="InterPro"/>
</dbReference>
<keyword evidence="6" id="KW-1185">Reference proteome</keyword>
<sequence>KADAEKSGSIVQEAVSAMAEIEHSSARISNITGSIDEIAFQTNLLALNAGVEAARAGESGRGFAIVAAEVRALAQRSAQAAKEIKALVQLSRGQVETGVALVGQTGDALGRIVEQVSGLNGVFGDIAEAAQAQAAGLLEVHGAIEQTDTITRQNATMAQDATATVHCLQAEASELATLLGQMKLGETRSDGAARRRDERIECRQDIWLTAAGQRRKYVLTDCSPGGARFEGASPGEKGVNVTVFFNDSAISARVVRTEPRAFAVQFVDASTRGVVSRFLMQSRRQARQMIAA</sequence>
<feature type="domain" description="Methyl-accepting transducer" evidence="4">
    <location>
        <begin position="1"/>
        <end position="169"/>
    </location>
</feature>
<dbReference type="PROSITE" id="PS50111">
    <property type="entry name" value="CHEMOTAXIS_TRANSDUC_2"/>
    <property type="match status" value="1"/>
</dbReference>
<evidence type="ECO:0000256" key="1">
    <source>
        <dbReference type="ARBA" id="ARBA00022500"/>
    </source>
</evidence>
<dbReference type="InterPro" id="IPR004090">
    <property type="entry name" value="Chemotax_Me-accpt_rcpt"/>
</dbReference>
<dbReference type="Pfam" id="PF07238">
    <property type="entry name" value="PilZ"/>
    <property type="match status" value="1"/>
</dbReference>